<feature type="non-terminal residue" evidence="1">
    <location>
        <position position="72"/>
    </location>
</feature>
<dbReference type="EMBL" id="JAMKFB020000198">
    <property type="protein sequence ID" value="KAL0152043.1"/>
    <property type="molecule type" value="Genomic_DNA"/>
</dbReference>
<name>A0ABD0MVB3_CIRMR</name>
<organism evidence="1 2">
    <name type="scientific">Cirrhinus mrigala</name>
    <name type="common">Mrigala</name>
    <dbReference type="NCBI Taxonomy" id="683832"/>
    <lineage>
        <taxon>Eukaryota</taxon>
        <taxon>Metazoa</taxon>
        <taxon>Chordata</taxon>
        <taxon>Craniata</taxon>
        <taxon>Vertebrata</taxon>
        <taxon>Euteleostomi</taxon>
        <taxon>Actinopterygii</taxon>
        <taxon>Neopterygii</taxon>
        <taxon>Teleostei</taxon>
        <taxon>Ostariophysi</taxon>
        <taxon>Cypriniformes</taxon>
        <taxon>Cyprinidae</taxon>
        <taxon>Labeoninae</taxon>
        <taxon>Labeonini</taxon>
        <taxon>Cirrhinus</taxon>
    </lineage>
</organism>
<accession>A0ABD0MVB3</accession>
<gene>
    <name evidence="1" type="ORF">M9458_052647</name>
</gene>
<protein>
    <submittedName>
        <fullName evidence="1">Uncharacterized protein</fullName>
    </submittedName>
</protein>
<dbReference type="Proteomes" id="UP001529510">
    <property type="component" value="Unassembled WGS sequence"/>
</dbReference>
<reference evidence="1 2" key="1">
    <citation type="submission" date="2024-05" db="EMBL/GenBank/DDBJ databases">
        <title>Genome sequencing and assembly of Indian major carp, Cirrhinus mrigala (Hamilton, 1822).</title>
        <authorList>
            <person name="Mohindra V."/>
            <person name="Chowdhury L.M."/>
            <person name="Lal K."/>
            <person name="Jena J.K."/>
        </authorList>
    </citation>
    <scope>NUCLEOTIDE SEQUENCE [LARGE SCALE GENOMIC DNA]</scope>
    <source>
        <strain evidence="1">CM1030</strain>
        <tissue evidence="1">Blood</tissue>
    </source>
</reference>
<dbReference type="InterPro" id="IPR036397">
    <property type="entry name" value="RNaseH_sf"/>
</dbReference>
<comment type="caution">
    <text evidence="1">The sequence shown here is derived from an EMBL/GenBank/DDBJ whole genome shotgun (WGS) entry which is preliminary data.</text>
</comment>
<proteinExistence type="predicted"/>
<keyword evidence="2" id="KW-1185">Reference proteome</keyword>
<dbReference type="Gene3D" id="3.30.420.10">
    <property type="entry name" value="Ribonuclease H-like superfamily/Ribonuclease H"/>
    <property type="match status" value="1"/>
</dbReference>
<sequence>KHGGGGIMVWGCMSAAGTGELRFIEGNMDFIMYCISEGEHDAFPSEPGPNGSFPTCFQTHHQDDNCLAEEGA</sequence>
<dbReference type="AlphaFoldDB" id="A0ABD0MVB3"/>
<evidence type="ECO:0000313" key="1">
    <source>
        <dbReference type="EMBL" id="KAL0152043.1"/>
    </source>
</evidence>
<feature type="non-terminal residue" evidence="1">
    <location>
        <position position="1"/>
    </location>
</feature>
<evidence type="ECO:0000313" key="2">
    <source>
        <dbReference type="Proteomes" id="UP001529510"/>
    </source>
</evidence>